<dbReference type="EMBL" id="CP046056">
    <property type="protein sequence ID" value="QQD25351.1"/>
    <property type="molecule type" value="Genomic_DNA"/>
</dbReference>
<feature type="signal peptide" evidence="4">
    <location>
        <begin position="1"/>
        <end position="19"/>
    </location>
</feature>
<sequence length="317" mass="34628">MLRLATLMITLLLTAALSACNHPSQPLRVGTNLWPGYELLYLAREQGYYDRHIKLVELPSASDVIDALRLGHLEAGALTLDEVLTLQQEGVDLVVVLVFNISMGADVLLTHPTVTGLSDLRGRTVAVETTAVGALMLHSALEATDLNISDVTVRHLPLIEHLPAYQAGRIDAMITFEPYASRLQAAGAIPRFDSAAIPGKVVDVLAVRREALRQHDHNLRHLLQGFFRARQDLLQRPEAALAIINQRLKVSAAELPSLFNGLQLPDVIENAALLEHDPSVLTYNAADLAQLMQQQQLLPGVPDLTAFTSAAWLPEQP</sequence>
<evidence type="ECO:0000256" key="2">
    <source>
        <dbReference type="ARBA" id="ARBA00010742"/>
    </source>
</evidence>
<keyword evidence="3 4" id="KW-0732">Signal</keyword>
<gene>
    <name evidence="5" type="ORF">GJQ55_13075</name>
</gene>
<dbReference type="SUPFAM" id="SSF53850">
    <property type="entry name" value="Periplasmic binding protein-like II"/>
    <property type="match status" value="1"/>
</dbReference>
<proteinExistence type="inferred from homology"/>
<dbReference type="Pfam" id="PF13379">
    <property type="entry name" value="NMT1_2"/>
    <property type="match status" value="1"/>
</dbReference>
<organism evidence="5 6">
    <name type="scientific">Venatoribacter cucullus</name>
    <dbReference type="NCBI Taxonomy" id="2661630"/>
    <lineage>
        <taxon>Bacteria</taxon>
        <taxon>Pseudomonadati</taxon>
        <taxon>Pseudomonadota</taxon>
        <taxon>Gammaproteobacteria</taxon>
        <taxon>Oceanospirillales</taxon>
        <taxon>Oceanospirillaceae</taxon>
        <taxon>Venatoribacter</taxon>
    </lineage>
</organism>
<comment type="similarity">
    <text evidence="2">Belongs to the bacterial solute-binding protein SsuA/TauA family.</text>
</comment>
<dbReference type="KEGG" id="vcw:GJQ55_13075"/>
<evidence type="ECO:0000256" key="3">
    <source>
        <dbReference type="ARBA" id="ARBA00022729"/>
    </source>
</evidence>
<dbReference type="AlphaFoldDB" id="A0A9X7YQ14"/>
<dbReference type="Gene3D" id="3.40.190.10">
    <property type="entry name" value="Periplasmic binding protein-like II"/>
    <property type="match status" value="2"/>
</dbReference>
<accession>A0A9X7YQ14</accession>
<protein>
    <submittedName>
        <fullName evidence="5">Nitrate ABC transporter</fullName>
    </submittedName>
</protein>
<dbReference type="RefSeq" id="WP_228345425.1">
    <property type="nucleotide sequence ID" value="NZ_CP046056.1"/>
</dbReference>
<dbReference type="PANTHER" id="PTHR30024">
    <property type="entry name" value="ALIPHATIC SULFONATES-BINDING PROTEIN-RELATED"/>
    <property type="match status" value="1"/>
</dbReference>
<feature type="chain" id="PRO_5040973311" evidence="4">
    <location>
        <begin position="20"/>
        <end position="317"/>
    </location>
</feature>
<comment type="subcellular location">
    <subcellularLocation>
        <location evidence="1">Periplasm</location>
    </subcellularLocation>
</comment>
<evidence type="ECO:0000256" key="1">
    <source>
        <dbReference type="ARBA" id="ARBA00004418"/>
    </source>
</evidence>
<reference evidence="5 6" key="1">
    <citation type="submission" date="2019-11" db="EMBL/GenBank/DDBJ databases">
        <title>Venatorbacter sp. nov. a predator of Campylobacter and other Gram-negative bacteria.</title>
        <authorList>
            <person name="Saeedi A."/>
            <person name="Cummings N.J."/>
            <person name="Connerton I.F."/>
            <person name="Connerton P.L."/>
        </authorList>
    </citation>
    <scope>NUCLEOTIDE SEQUENCE [LARGE SCALE GENOMIC DNA]</scope>
    <source>
        <strain evidence="5">XL5</strain>
    </source>
</reference>
<keyword evidence="6" id="KW-1185">Reference proteome</keyword>
<name>A0A9X7YQ14_9GAMM</name>
<dbReference type="GO" id="GO:0042597">
    <property type="term" value="C:periplasmic space"/>
    <property type="evidence" value="ECO:0007669"/>
    <property type="project" value="UniProtKB-SubCell"/>
</dbReference>
<evidence type="ECO:0000313" key="5">
    <source>
        <dbReference type="EMBL" id="QQD25351.1"/>
    </source>
</evidence>
<dbReference type="PROSITE" id="PS51257">
    <property type="entry name" value="PROKAR_LIPOPROTEIN"/>
    <property type="match status" value="1"/>
</dbReference>
<evidence type="ECO:0000313" key="6">
    <source>
        <dbReference type="Proteomes" id="UP000596074"/>
    </source>
</evidence>
<dbReference type="PANTHER" id="PTHR30024:SF47">
    <property type="entry name" value="TAURINE-BINDING PERIPLASMIC PROTEIN"/>
    <property type="match status" value="1"/>
</dbReference>
<dbReference type="Proteomes" id="UP000596074">
    <property type="component" value="Chromosome"/>
</dbReference>
<evidence type="ECO:0000256" key="4">
    <source>
        <dbReference type="SAM" id="SignalP"/>
    </source>
</evidence>